<protein>
    <recommendedName>
        <fullName evidence="15">Phenylalanine--tRNA ligase beta subunit</fullName>
        <ecNumber evidence="15">6.1.1.20</ecNumber>
    </recommendedName>
    <alternativeName>
        <fullName evidence="15">Phenylalanyl-tRNA synthetase beta subunit</fullName>
        <shortName evidence="15">PheRS</shortName>
    </alternativeName>
</protein>
<evidence type="ECO:0000256" key="1">
    <source>
        <dbReference type="ARBA" id="ARBA00004496"/>
    </source>
</evidence>
<evidence type="ECO:0000256" key="9">
    <source>
        <dbReference type="ARBA" id="ARBA00022840"/>
    </source>
</evidence>
<comment type="subunit">
    <text evidence="3 15">Tetramer of two alpha and two beta subunits.</text>
</comment>
<dbReference type="InterPro" id="IPR041616">
    <property type="entry name" value="PheRS_beta_core"/>
</dbReference>
<dbReference type="InterPro" id="IPR033714">
    <property type="entry name" value="tRNA_bind_bactPheRS"/>
</dbReference>
<dbReference type="Gene3D" id="3.50.40.10">
    <property type="entry name" value="Phenylalanyl-trna Synthetase, Chain B, domain 3"/>
    <property type="match status" value="1"/>
</dbReference>
<dbReference type="Gene3D" id="3.30.70.380">
    <property type="entry name" value="Ferrodoxin-fold anticodon-binding domain"/>
    <property type="match status" value="1"/>
</dbReference>
<dbReference type="PROSITE" id="PS51447">
    <property type="entry name" value="FDX_ACB"/>
    <property type="match status" value="1"/>
</dbReference>
<feature type="binding site" evidence="15">
    <location>
        <position position="534"/>
    </location>
    <ligand>
        <name>Mg(2+)</name>
        <dbReference type="ChEBI" id="CHEBI:18420"/>
        <note>shared with alpha subunit</note>
    </ligand>
</feature>
<evidence type="ECO:0000259" key="17">
    <source>
        <dbReference type="PROSITE" id="PS50886"/>
    </source>
</evidence>
<gene>
    <name evidence="15" type="primary">pheT</name>
    <name evidence="20" type="ORF">JOF29_001856</name>
</gene>
<proteinExistence type="inferred from homology"/>
<dbReference type="InterPro" id="IPR020825">
    <property type="entry name" value="Phe-tRNA_synthase-like_B3/B4"/>
</dbReference>
<dbReference type="Pfam" id="PF03484">
    <property type="entry name" value="B5"/>
    <property type="match status" value="1"/>
</dbReference>
<dbReference type="Gene3D" id="3.30.930.10">
    <property type="entry name" value="Bira Bifunctional Protein, Domain 2"/>
    <property type="match status" value="1"/>
</dbReference>
<accession>A0ABS4UGL2</accession>
<keyword evidence="4 15" id="KW-0963">Cytoplasm</keyword>
<dbReference type="Pfam" id="PF03483">
    <property type="entry name" value="B3_4"/>
    <property type="match status" value="1"/>
</dbReference>
<feature type="domain" description="B5" evidence="19">
    <location>
        <begin position="404"/>
        <end position="556"/>
    </location>
</feature>
<dbReference type="Gene3D" id="2.40.50.140">
    <property type="entry name" value="Nucleic acid-binding proteins"/>
    <property type="match status" value="1"/>
</dbReference>
<keyword evidence="12 15" id="KW-0648">Protein biosynthesis</keyword>
<dbReference type="SUPFAM" id="SSF46955">
    <property type="entry name" value="Putative DNA-binding domain"/>
    <property type="match status" value="1"/>
</dbReference>
<dbReference type="InterPro" id="IPR036690">
    <property type="entry name" value="Fdx_antiC-bd_sf"/>
</dbReference>
<keyword evidence="13 15" id="KW-0030">Aminoacyl-tRNA synthetase</keyword>
<evidence type="ECO:0000256" key="13">
    <source>
        <dbReference type="ARBA" id="ARBA00023146"/>
    </source>
</evidence>
<evidence type="ECO:0000256" key="12">
    <source>
        <dbReference type="ARBA" id="ARBA00022917"/>
    </source>
</evidence>
<feature type="domain" description="TRNA-binding" evidence="17">
    <location>
        <begin position="40"/>
        <end position="153"/>
    </location>
</feature>
<dbReference type="InterPro" id="IPR045060">
    <property type="entry name" value="Phe-tRNA-ligase_IIc_bsu"/>
</dbReference>
<evidence type="ECO:0000313" key="20">
    <source>
        <dbReference type="EMBL" id="MBP2350773.1"/>
    </source>
</evidence>
<reference evidence="20 21" key="1">
    <citation type="submission" date="2021-03" db="EMBL/GenBank/DDBJ databases">
        <title>Sequencing the genomes of 1000 actinobacteria strains.</title>
        <authorList>
            <person name="Klenk H.-P."/>
        </authorList>
    </citation>
    <scope>NUCLEOTIDE SEQUENCE [LARGE SCALE GENOMIC DNA]</scope>
    <source>
        <strain evidence="20 21">DSM 18824</strain>
    </source>
</reference>
<dbReference type="InterPro" id="IPR005121">
    <property type="entry name" value="Fdx_antiC-bd"/>
</dbReference>
<evidence type="ECO:0000256" key="8">
    <source>
        <dbReference type="ARBA" id="ARBA00022741"/>
    </source>
</evidence>
<evidence type="ECO:0000256" key="4">
    <source>
        <dbReference type="ARBA" id="ARBA00022490"/>
    </source>
</evidence>
<feature type="domain" description="FDX-ACB" evidence="18">
    <location>
        <begin position="806"/>
        <end position="899"/>
    </location>
</feature>
<evidence type="ECO:0000256" key="14">
    <source>
        <dbReference type="ARBA" id="ARBA00049255"/>
    </source>
</evidence>
<evidence type="ECO:0000256" key="3">
    <source>
        <dbReference type="ARBA" id="ARBA00011209"/>
    </source>
</evidence>
<feature type="binding site" evidence="15">
    <location>
        <position position="544"/>
    </location>
    <ligand>
        <name>Mg(2+)</name>
        <dbReference type="ChEBI" id="CHEBI:18420"/>
        <note>shared with alpha subunit</note>
    </ligand>
</feature>
<dbReference type="RefSeq" id="WP_209693773.1">
    <property type="nucleotide sequence ID" value="NZ_BAAAVU010000011.1"/>
</dbReference>
<dbReference type="InterPro" id="IPR005146">
    <property type="entry name" value="B3/B4_tRNA-bd"/>
</dbReference>
<comment type="subcellular location">
    <subcellularLocation>
        <location evidence="1 15">Cytoplasm</location>
    </subcellularLocation>
</comment>
<dbReference type="SUPFAM" id="SSF56037">
    <property type="entry name" value="PheT/TilS domain"/>
    <property type="match status" value="1"/>
</dbReference>
<name>A0ABS4UGL2_9ACTN</name>
<dbReference type="InterPro" id="IPR012340">
    <property type="entry name" value="NA-bd_OB-fold"/>
</dbReference>
<sequence length="901" mass="94233">MRVPLSWLREYVDVPAGVTGRQVAEQLIRAGLEVETVEESDLTGPLVVGKVLTYENEPQKNGKTIRWCSLDIGKDEPQWVVCGAHNFEVGDLVVVVLPGAVLPGGFAIAARKTYGHVSNGMICSSSELGLGDDGTHGIVVLEPGEAAPGDDAIELLALRDDVLDIAVTPDRGYCLSIRGVAREAATAYGVPLRDPAELALDGSGAGGYPVRVDDAAACSVFVTRTVTGIDPEALSPRWMQKRLLASGMRPISIGVDVANYVMLELGQPIHTYDKARLSGEIVVRRANAGEKLMTLDDQTRELDTEDLLITDDSGPIGVAGVMGGASTEMSDSTTDVVIEAAHFDPIVIARASRRHKLSSEASRRFEREVDPALPRYAAQRVANLLAEYAGGTVLPDETVVDTHPSPSPVTLRADHAARVAGAPITLADTLTHLRSVGCTVERAAAGATPAPLAVGVHAPALVIEPTPHAAASTTTTGPAVDAAAGLVAEGAASATTTGRAVAAASGADVPEVAVGAGLVGDDLLTVVPPSWRPDLRDPNDFAEEVIRLFGFDNVPSVLPAAPGGQGLTVAQRRRRRVATALVGAGLTEVVSYPFTGEADFDALGLPADDPRRTTVKLVNPISDEEPSMQTTLLATLLRTAERNVGRGASDLAIFQTGLVFLPKAETKPAPLPSVAHRPSDAEVQALDDALPDQPLHVGVVLTGSLTPTGWWGRGRPAGWADAVQIARLIASAVGVEPVVRNVELAPWHPGRCAELVVEGKVVGHAGELHPKVCQAFGLPARSSAAELDLDALIAAGPESVTAHPFSSYPVAKEDVALIVAADVPAADVQAALAEGAGELLESVRLFDVYTGEQIGEGKKSLAFALRFRAPDRTLKENEVADARQAAVQVTVDRFDAVQRVG</sequence>
<keyword evidence="8 15" id="KW-0547">Nucleotide-binding</keyword>
<dbReference type="Gene3D" id="3.30.56.10">
    <property type="match status" value="2"/>
</dbReference>
<dbReference type="Proteomes" id="UP000755585">
    <property type="component" value="Unassembled WGS sequence"/>
</dbReference>
<feature type="binding site" evidence="15">
    <location>
        <position position="540"/>
    </location>
    <ligand>
        <name>Mg(2+)</name>
        <dbReference type="ChEBI" id="CHEBI:18420"/>
        <note>shared with alpha subunit</note>
    </ligand>
</feature>
<dbReference type="InterPro" id="IPR045864">
    <property type="entry name" value="aa-tRNA-synth_II/BPL/LPL"/>
</dbReference>
<evidence type="ECO:0000313" key="21">
    <source>
        <dbReference type="Proteomes" id="UP000755585"/>
    </source>
</evidence>
<dbReference type="PROSITE" id="PS50886">
    <property type="entry name" value="TRBD"/>
    <property type="match status" value="1"/>
</dbReference>
<dbReference type="EMBL" id="JAGINT010000001">
    <property type="protein sequence ID" value="MBP2350773.1"/>
    <property type="molecule type" value="Genomic_DNA"/>
</dbReference>
<evidence type="ECO:0000256" key="10">
    <source>
        <dbReference type="ARBA" id="ARBA00022842"/>
    </source>
</evidence>
<dbReference type="SUPFAM" id="SSF55681">
    <property type="entry name" value="Class II aaRS and biotin synthetases"/>
    <property type="match status" value="1"/>
</dbReference>
<evidence type="ECO:0000259" key="18">
    <source>
        <dbReference type="PROSITE" id="PS51447"/>
    </source>
</evidence>
<dbReference type="GO" id="GO:0004826">
    <property type="term" value="F:phenylalanine-tRNA ligase activity"/>
    <property type="evidence" value="ECO:0007669"/>
    <property type="project" value="UniProtKB-EC"/>
</dbReference>
<comment type="caution">
    <text evidence="20">The sequence shown here is derived from an EMBL/GenBank/DDBJ whole genome shotgun (WGS) entry which is preliminary data.</text>
</comment>
<dbReference type="CDD" id="cd02796">
    <property type="entry name" value="tRNA_bind_bactPheRS"/>
    <property type="match status" value="1"/>
</dbReference>
<evidence type="ECO:0000256" key="2">
    <source>
        <dbReference type="ARBA" id="ARBA00008653"/>
    </source>
</evidence>
<dbReference type="PROSITE" id="PS51483">
    <property type="entry name" value="B5"/>
    <property type="match status" value="1"/>
</dbReference>
<keyword evidence="21" id="KW-1185">Reference proteome</keyword>
<evidence type="ECO:0000256" key="6">
    <source>
        <dbReference type="ARBA" id="ARBA00022598"/>
    </source>
</evidence>
<dbReference type="Pfam" id="PF01588">
    <property type="entry name" value="tRNA_bind"/>
    <property type="match status" value="1"/>
</dbReference>
<comment type="catalytic activity">
    <reaction evidence="14 15">
        <text>tRNA(Phe) + L-phenylalanine + ATP = L-phenylalanyl-tRNA(Phe) + AMP + diphosphate + H(+)</text>
        <dbReference type="Rhea" id="RHEA:19413"/>
        <dbReference type="Rhea" id="RHEA-COMP:9668"/>
        <dbReference type="Rhea" id="RHEA-COMP:9699"/>
        <dbReference type="ChEBI" id="CHEBI:15378"/>
        <dbReference type="ChEBI" id="CHEBI:30616"/>
        <dbReference type="ChEBI" id="CHEBI:33019"/>
        <dbReference type="ChEBI" id="CHEBI:58095"/>
        <dbReference type="ChEBI" id="CHEBI:78442"/>
        <dbReference type="ChEBI" id="CHEBI:78531"/>
        <dbReference type="ChEBI" id="CHEBI:456215"/>
        <dbReference type="EC" id="6.1.1.20"/>
    </reaction>
</comment>
<dbReference type="InterPro" id="IPR009061">
    <property type="entry name" value="DNA-bd_dom_put_sf"/>
</dbReference>
<dbReference type="InterPro" id="IPR004532">
    <property type="entry name" value="Phe-tRNA-ligase_IIc_bsu_bact"/>
</dbReference>
<keyword evidence="7 15" id="KW-0479">Metal-binding</keyword>
<dbReference type="PANTHER" id="PTHR10947">
    <property type="entry name" value="PHENYLALANYL-TRNA SYNTHETASE BETA CHAIN AND LEUCINE-RICH REPEAT-CONTAINING PROTEIN 47"/>
    <property type="match status" value="1"/>
</dbReference>
<dbReference type="SMART" id="SM00873">
    <property type="entry name" value="B3_4"/>
    <property type="match status" value="1"/>
</dbReference>
<organism evidence="20 21">
    <name type="scientific">Kribbella aluminosa</name>
    <dbReference type="NCBI Taxonomy" id="416017"/>
    <lineage>
        <taxon>Bacteria</taxon>
        <taxon>Bacillati</taxon>
        <taxon>Actinomycetota</taxon>
        <taxon>Actinomycetes</taxon>
        <taxon>Propionibacteriales</taxon>
        <taxon>Kribbellaceae</taxon>
        <taxon>Kribbella</taxon>
    </lineage>
</organism>
<dbReference type="CDD" id="cd00769">
    <property type="entry name" value="PheRS_beta_core"/>
    <property type="match status" value="1"/>
</dbReference>
<dbReference type="PANTHER" id="PTHR10947:SF0">
    <property type="entry name" value="PHENYLALANINE--TRNA LIGASE BETA SUBUNIT"/>
    <property type="match status" value="1"/>
</dbReference>
<keyword evidence="9 15" id="KW-0067">ATP-binding</keyword>
<dbReference type="InterPro" id="IPR005147">
    <property type="entry name" value="tRNA_synthase_B5-dom"/>
</dbReference>
<keyword evidence="6 15" id="KW-0436">Ligase</keyword>
<dbReference type="SUPFAM" id="SSF50249">
    <property type="entry name" value="Nucleic acid-binding proteins"/>
    <property type="match status" value="1"/>
</dbReference>
<feature type="binding site" evidence="15">
    <location>
        <position position="543"/>
    </location>
    <ligand>
        <name>Mg(2+)</name>
        <dbReference type="ChEBI" id="CHEBI:18420"/>
        <note>shared with alpha subunit</note>
    </ligand>
</feature>
<dbReference type="SMART" id="SM00896">
    <property type="entry name" value="FDX-ACB"/>
    <property type="match status" value="1"/>
</dbReference>
<comment type="similarity">
    <text evidence="2 15">Belongs to the phenylalanyl-tRNA synthetase beta subunit family. Type 1 subfamily.</text>
</comment>
<dbReference type="Pfam" id="PF17759">
    <property type="entry name" value="tRNA_synthFbeta"/>
    <property type="match status" value="1"/>
</dbReference>
<evidence type="ECO:0000256" key="11">
    <source>
        <dbReference type="ARBA" id="ARBA00022884"/>
    </source>
</evidence>
<evidence type="ECO:0000256" key="16">
    <source>
        <dbReference type="PROSITE-ProRule" id="PRU00209"/>
    </source>
</evidence>
<evidence type="ECO:0000256" key="5">
    <source>
        <dbReference type="ARBA" id="ARBA00022555"/>
    </source>
</evidence>
<keyword evidence="11 16" id="KW-0694">RNA-binding</keyword>
<evidence type="ECO:0000259" key="19">
    <source>
        <dbReference type="PROSITE" id="PS51483"/>
    </source>
</evidence>
<dbReference type="SUPFAM" id="SSF54991">
    <property type="entry name" value="Anticodon-binding domain of PheRS"/>
    <property type="match status" value="1"/>
</dbReference>
<dbReference type="EC" id="6.1.1.20" evidence="15"/>
<evidence type="ECO:0000256" key="7">
    <source>
        <dbReference type="ARBA" id="ARBA00022723"/>
    </source>
</evidence>
<dbReference type="SMART" id="SM00874">
    <property type="entry name" value="B5"/>
    <property type="match status" value="1"/>
</dbReference>
<keyword evidence="10 15" id="KW-0460">Magnesium</keyword>
<dbReference type="InterPro" id="IPR002547">
    <property type="entry name" value="tRNA-bd_dom"/>
</dbReference>
<evidence type="ECO:0000256" key="15">
    <source>
        <dbReference type="HAMAP-Rule" id="MF_00283"/>
    </source>
</evidence>
<keyword evidence="5 16" id="KW-0820">tRNA-binding</keyword>
<dbReference type="Pfam" id="PF03147">
    <property type="entry name" value="FDX-ACB"/>
    <property type="match status" value="1"/>
</dbReference>
<comment type="cofactor">
    <cofactor evidence="15">
        <name>Mg(2+)</name>
        <dbReference type="ChEBI" id="CHEBI:18420"/>
    </cofactor>
    <text evidence="15">Binds 2 magnesium ions per tetramer.</text>
</comment>
<dbReference type="HAMAP" id="MF_00283">
    <property type="entry name" value="Phe_tRNA_synth_beta1"/>
    <property type="match status" value="1"/>
</dbReference>